<sequence>MGHTALAVWSSTNFAFRFYGAVIYELLPPAQTDDRSSVCTIHLFFIKKDGSNAGGDLLFNFFNYKKFL</sequence>
<dbReference type="AlphaFoldDB" id="N0ABS5"/>
<name>N0ABS5_9AGAM</name>
<dbReference type="GeneID" id="16029492"/>
<keyword evidence="1" id="KW-0496">Mitochondrion</keyword>
<reference evidence="1" key="1">
    <citation type="submission" date="2012-12" db="EMBL/GenBank/DDBJ databases">
        <authorList>
            <person name="Pakala S."/>
            <person name="Fedorova N."/>
            <person name="Joardar V."/>
            <person name="Shabalina S."/>
            <person name="Hostetler J."/>
            <person name="Pakala S."/>
            <person name="Zafar N."/>
            <person name="Nierman W."/>
            <person name="Cubeta M."/>
        </authorList>
    </citation>
    <scope>NUCLEOTIDE SEQUENCE</scope>
    <source>
        <strain evidence="1">AG3 Rhs1AP</strain>
    </source>
</reference>
<geneLocation type="mitochondrion" evidence="1"/>
<dbReference type="RefSeq" id="YP_008082007.1">
    <property type="nucleotide sequence ID" value="NC_021436.1"/>
</dbReference>
<reference evidence="1" key="2">
    <citation type="journal article" date="2014" name="FEMS Microbiol. Lett.">
        <title>Mobile elements and mitochondrial genome expansion in the soil fungus and potato pathogen Rhizoctonia solani AG-3.</title>
        <authorList>
            <person name="Losada L."/>
            <person name="Pakala S.B."/>
            <person name="Fedorova N.D."/>
            <person name="Joardar V."/>
            <person name="Shabalina S.A."/>
            <person name="Hostetler J."/>
            <person name="Pakala S.M."/>
            <person name="Zafar N."/>
            <person name="Thomas E."/>
            <person name="Rodriguez-Carres M."/>
            <person name="Dean R."/>
            <person name="Vilgalys R."/>
            <person name="Nierman W.C."/>
            <person name="Cubeta M.A."/>
        </authorList>
    </citation>
    <scope>NUCLEOTIDE SEQUENCE</scope>
    <source>
        <strain evidence="1">AG3 Rhs1AP</strain>
    </source>
</reference>
<evidence type="ECO:0000313" key="1">
    <source>
        <dbReference type="EMBL" id="AGK45383.1"/>
    </source>
</evidence>
<proteinExistence type="predicted"/>
<accession>N0ABS5</accession>
<protein>
    <submittedName>
        <fullName evidence="1">Uncharacterized protein</fullName>
    </submittedName>
</protein>
<gene>
    <name evidence="1" type="ORF">RSOL_m00490</name>
</gene>
<organism evidence="1">
    <name type="scientific">Rhizoctonia solani</name>
    <dbReference type="NCBI Taxonomy" id="456999"/>
    <lineage>
        <taxon>Eukaryota</taxon>
        <taxon>Fungi</taxon>
        <taxon>Dikarya</taxon>
        <taxon>Basidiomycota</taxon>
        <taxon>Agaricomycotina</taxon>
        <taxon>Agaricomycetes</taxon>
        <taxon>Cantharellales</taxon>
        <taxon>Ceratobasidiaceae</taxon>
        <taxon>Rhizoctonia</taxon>
    </lineage>
</organism>
<dbReference type="EMBL" id="KC352446">
    <property type="protein sequence ID" value="AGK45383.1"/>
    <property type="molecule type" value="Genomic_DNA"/>
</dbReference>